<dbReference type="InterPro" id="IPR013892">
    <property type="entry name" value="Cyt_c_biogenesis_Cmc1-like"/>
</dbReference>
<evidence type="ECO:0000256" key="1">
    <source>
        <dbReference type="ARBA" id="ARBA00007347"/>
    </source>
</evidence>
<name>K1QPA5_MAGGI</name>
<evidence type="ECO:0000313" key="4">
    <source>
        <dbReference type="EMBL" id="EKC23356.1"/>
    </source>
</evidence>
<dbReference type="AlphaFoldDB" id="K1QPA5"/>
<protein>
    <submittedName>
        <fullName evidence="4">Uncharacterized protein C16orf61-like protein</fullName>
    </submittedName>
</protein>
<dbReference type="PROSITE" id="PS51808">
    <property type="entry name" value="CHCH"/>
    <property type="match status" value="1"/>
</dbReference>
<evidence type="ECO:0000256" key="2">
    <source>
        <dbReference type="ARBA" id="ARBA00023157"/>
    </source>
</evidence>
<organism evidence="4">
    <name type="scientific">Magallana gigas</name>
    <name type="common">Pacific oyster</name>
    <name type="synonym">Crassostrea gigas</name>
    <dbReference type="NCBI Taxonomy" id="29159"/>
    <lineage>
        <taxon>Eukaryota</taxon>
        <taxon>Metazoa</taxon>
        <taxon>Spiralia</taxon>
        <taxon>Lophotrochozoa</taxon>
        <taxon>Mollusca</taxon>
        <taxon>Bivalvia</taxon>
        <taxon>Autobranchia</taxon>
        <taxon>Pteriomorphia</taxon>
        <taxon>Ostreida</taxon>
        <taxon>Ostreoidea</taxon>
        <taxon>Ostreidae</taxon>
        <taxon>Magallana</taxon>
    </lineage>
</organism>
<dbReference type="InParanoid" id="K1QPA5"/>
<dbReference type="EMBL" id="JH816019">
    <property type="protein sequence ID" value="EKC23356.1"/>
    <property type="molecule type" value="Genomic_DNA"/>
</dbReference>
<comment type="similarity">
    <text evidence="1">Belongs to the CMC family.</text>
</comment>
<reference evidence="4" key="1">
    <citation type="journal article" date="2012" name="Nature">
        <title>The oyster genome reveals stress adaptation and complexity of shell formation.</title>
        <authorList>
            <person name="Zhang G."/>
            <person name="Fang X."/>
            <person name="Guo X."/>
            <person name="Li L."/>
            <person name="Luo R."/>
            <person name="Xu F."/>
            <person name="Yang P."/>
            <person name="Zhang L."/>
            <person name="Wang X."/>
            <person name="Qi H."/>
            <person name="Xiong Z."/>
            <person name="Que H."/>
            <person name="Xie Y."/>
            <person name="Holland P.W."/>
            <person name="Paps J."/>
            <person name="Zhu Y."/>
            <person name="Wu F."/>
            <person name="Chen Y."/>
            <person name="Wang J."/>
            <person name="Peng C."/>
            <person name="Meng J."/>
            <person name="Yang L."/>
            <person name="Liu J."/>
            <person name="Wen B."/>
            <person name="Zhang N."/>
            <person name="Huang Z."/>
            <person name="Zhu Q."/>
            <person name="Feng Y."/>
            <person name="Mount A."/>
            <person name="Hedgecock D."/>
            <person name="Xu Z."/>
            <person name="Liu Y."/>
            <person name="Domazet-Loso T."/>
            <person name="Du Y."/>
            <person name="Sun X."/>
            <person name="Zhang S."/>
            <person name="Liu B."/>
            <person name="Cheng P."/>
            <person name="Jiang X."/>
            <person name="Li J."/>
            <person name="Fan D."/>
            <person name="Wang W."/>
            <person name="Fu W."/>
            <person name="Wang T."/>
            <person name="Wang B."/>
            <person name="Zhang J."/>
            <person name="Peng Z."/>
            <person name="Li Y."/>
            <person name="Li N."/>
            <person name="Wang J."/>
            <person name="Chen M."/>
            <person name="He Y."/>
            <person name="Tan F."/>
            <person name="Song X."/>
            <person name="Zheng Q."/>
            <person name="Huang R."/>
            <person name="Yang H."/>
            <person name="Du X."/>
            <person name="Chen L."/>
            <person name="Yang M."/>
            <person name="Gaffney P.M."/>
            <person name="Wang S."/>
            <person name="Luo L."/>
            <person name="She Z."/>
            <person name="Ming Y."/>
            <person name="Huang W."/>
            <person name="Zhang S."/>
            <person name="Huang B."/>
            <person name="Zhang Y."/>
            <person name="Qu T."/>
            <person name="Ni P."/>
            <person name="Miao G."/>
            <person name="Wang J."/>
            <person name="Wang Q."/>
            <person name="Steinberg C.E."/>
            <person name="Wang H."/>
            <person name="Li N."/>
            <person name="Qian L."/>
            <person name="Zhang G."/>
            <person name="Li Y."/>
            <person name="Yang H."/>
            <person name="Liu X."/>
            <person name="Wang J."/>
            <person name="Yin Y."/>
            <person name="Wang J."/>
        </authorList>
    </citation>
    <scope>NUCLEOTIDE SEQUENCE [LARGE SCALE GENOMIC DNA]</scope>
    <source>
        <strain evidence="4">05x7-T-G4-1.051#20</strain>
    </source>
</reference>
<proteinExistence type="inferred from homology"/>
<sequence>MVTSSRKWAVPAYKTMEEQCLYTESVLGQVGAYKGPVGMSFLTRPITQGTYVEVEPPRKRFHSCNEQRVLQNTWQTQRVDRVAQCGTNQVLDDKQIQDFIASTVLPRHRTLINSAGGINWSNNQPKKIPTHQRFNMDQGSQEEGITIPQGTLHQDKCDQQRTLDETTCIPQGIDYPHRIQSEGICNVQGLHSSISNGTQGNFPRGIEEEVISVQQEIISIPGQSPLCKTSYVPQEIINFPQGKQGQDQNMYDLSKGIDCQGPQKWGMPIQGVTTNDVSDHIQPGSTNIQPGLISHIATTQPEVHIEQNLKESSDNVQQLQLTNVNVESSSLSLIAERSRAIAAEVFSDAAQHVVQVNVDKKSGLEVTPDHEHETQTSTTSQQSRKRKRTESADIENKIKQSPLKHQKVNREAADMTWQIESKPGKKVWSKNIADHEEFMEDAIKILQGQSADIFPESVIDQLFKDTFESDISLTSSDEFVVDPLVFFNSEFGLEFCKVSKMHPDLSAHLHTDECNTLIKVFTSCQEQHGFLRFLGYCDPLFTDVQKCLRRERSKRTNCIIRELRAILGVESSADNLIQRA</sequence>
<feature type="compositionally biased region" description="Basic and acidic residues" evidence="3">
    <location>
        <begin position="389"/>
        <end position="398"/>
    </location>
</feature>
<dbReference type="Pfam" id="PF08583">
    <property type="entry name" value="Cmc1"/>
    <property type="match status" value="1"/>
</dbReference>
<feature type="region of interest" description="Disordered" evidence="3">
    <location>
        <begin position="364"/>
        <end position="410"/>
    </location>
</feature>
<accession>K1QPA5</accession>
<evidence type="ECO:0000256" key="3">
    <source>
        <dbReference type="SAM" id="MobiDB-lite"/>
    </source>
</evidence>
<dbReference type="HOGENOM" id="CLU_422275_0_0_1"/>
<gene>
    <name evidence="4" type="ORF">CGI_10008729</name>
</gene>
<feature type="compositionally biased region" description="Basic and acidic residues" evidence="3">
    <location>
        <begin position="364"/>
        <end position="374"/>
    </location>
</feature>
<keyword evidence="2" id="KW-1015">Disulfide bond</keyword>